<feature type="transmembrane region" description="Helical" evidence="1">
    <location>
        <begin position="7"/>
        <end position="28"/>
    </location>
</feature>
<protein>
    <submittedName>
        <fullName evidence="2">Uncharacterized protein</fullName>
    </submittedName>
</protein>
<dbReference type="InterPro" id="IPR036927">
    <property type="entry name" value="Cyt_c_oxase-like_su1_sf"/>
</dbReference>
<dbReference type="Proteomes" id="UP000007374">
    <property type="component" value="Unassembled WGS sequence"/>
</dbReference>
<gene>
    <name evidence="2" type="ORF">NA8A_12555</name>
</gene>
<sequence>MNTLSKTCWLGAAIYALLGMIFGIVMSASGDHTLAAAHGHLNLLGWASLALYGAFYSLYPQASMGLLARAQVALAHLSVIVLTPGIALAVRGEGETLAKAGSILVLLSMAAFLAVVAFQTRRAVRPA</sequence>
<feature type="transmembrane region" description="Helical" evidence="1">
    <location>
        <begin position="96"/>
        <end position="118"/>
    </location>
</feature>
<evidence type="ECO:0000256" key="1">
    <source>
        <dbReference type="SAM" id="Phobius"/>
    </source>
</evidence>
<keyword evidence="1" id="KW-1133">Transmembrane helix</keyword>
<organism evidence="2 3">
    <name type="scientific">Nitratireductor indicus C115</name>
    <dbReference type="NCBI Taxonomy" id="1231190"/>
    <lineage>
        <taxon>Bacteria</taxon>
        <taxon>Pseudomonadati</taxon>
        <taxon>Pseudomonadota</taxon>
        <taxon>Alphaproteobacteria</taxon>
        <taxon>Hyphomicrobiales</taxon>
        <taxon>Phyllobacteriaceae</taxon>
        <taxon>Nitratireductor</taxon>
    </lineage>
</organism>
<name>K2PL93_9HYPH</name>
<dbReference type="SUPFAM" id="SSF81442">
    <property type="entry name" value="Cytochrome c oxidase subunit I-like"/>
    <property type="match status" value="1"/>
</dbReference>
<dbReference type="STRING" id="721133.SAMN05216176_104218"/>
<evidence type="ECO:0000313" key="3">
    <source>
        <dbReference type="Proteomes" id="UP000007374"/>
    </source>
</evidence>
<dbReference type="OrthoDB" id="9808748at2"/>
<accession>K2PL93</accession>
<dbReference type="RefSeq" id="WP_009450683.1">
    <property type="nucleotide sequence ID" value="NZ_AMSI01000008.1"/>
</dbReference>
<proteinExistence type="predicted"/>
<reference evidence="2 3" key="1">
    <citation type="journal article" date="2012" name="J. Bacteriol.">
        <title>Genome Sequence of Nitratireductor indicus Type Strain C115.</title>
        <authorList>
            <person name="Lai Q."/>
            <person name="Li G."/>
            <person name="Yu Z."/>
            <person name="Shao Z."/>
        </authorList>
    </citation>
    <scope>NUCLEOTIDE SEQUENCE [LARGE SCALE GENOMIC DNA]</scope>
    <source>
        <strain evidence="2 3">C115</strain>
    </source>
</reference>
<comment type="caution">
    <text evidence="2">The sequence shown here is derived from an EMBL/GenBank/DDBJ whole genome shotgun (WGS) entry which is preliminary data.</text>
</comment>
<feature type="transmembrane region" description="Helical" evidence="1">
    <location>
        <begin position="40"/>
        <end position="59"/>
    </location>
</feature>
<keyword evidence="3" id="KW-1185">Reference proteome</keyword>
<dbReference type="PATRIC" id="fig|1231190.3.peg.2607"/>
<dbReference type="EMBL" id="AMSI01000008">
    <property type="protein sequence ID" value="EKF41902.1"/>
    <property type="molecule type" value="Genomic_DNA"/>
</dbReference>
<dbReference type="eggNOG" id="ENOG50333PZ">
    <property type="taxonomic scope" value="Bacteria"/>
</dbReference>
<evidence type="ECO:0000313" key="2">
    <source>
        <dbReference type="EMBL" id="EKF41902.1"/>
    </source>
</evidence>
<dbReference type="AlphaFoldDB" id="K2PL93"/>
<feature type="transmembrane region" description="Helical" evidence="1">
    <location>
        <begin position="66"/>
        <end position="90"/>
    </location>
</feature>
<keyword evidence="1" id="KW-0812">Transmembrane</keyword>
<keyword evidence="1" id="KW-0472">Membrane</keyword>